<organism evidence="1">
    <name type="scientific">hydrothermal vent metagenome</name>
    <dbReference type="NCBI Taxonomy" id="652676"/>
    <lineage>
        <taxon>unclassified sequences</taxon>
        <taxon>metagenomes</taxon>
        <taxon>ecological metagenomes</taxon>
    </lineage>
</organism>
<dbReference type="AlphaFoldDB" id="A0A3B0X8I7"/>
<reference evidence="1" key="1">
    <citation type="submission" date="2018-06" db="EMBL/GenBank/DDBJ databases">
        <authorList>
            <person name="Zhirakovskaya E."/>
        </authorList>
    </citation>
    <scope>NUCLEOTIDE SEQUENCE</scope>
</reference>
<proteinExistence type="predicted"/>
<dbReference type="EMBL" id="UOFE01000026">
    <property type="protein sequence ID" value="VAW52284.1"/>
    <property type="molecule type" value="Genomic_DNA"/>
</dbReference>
<sequence length="91" mass="10571">MNIKQSEALEIAKKFTLNEYSESKFSIVDEDYKISFEVDGFGHTVLELDENYWLITFTLKNTEKSMFDFGSEYFIVLVGAESGVPHWLPMM</sequence>
<evidence type="ECO:0000313" key="1">
    <source>
        <dbReference type="EMBL" id="VAW52284.1"/>
    </source>
</evidence>
<name>A0A3B0X8I7_9ZZZZ</name>
<accession>A0A3B0X8I7</accession>
<gene>
    <name evidence="1" type="ORF">MNBD_GAMMA05-152</name>
</gene>
<protein>
    <submittedName>
        <fullName evidence="1">Uncharacterized protein</fullName>
    </submittedName>
</protein>